<name>A0AB36QZF4_9HYPH</name>
<dbReference type="Proteomes" id="UP000216215">
    <property type="component" value="Unassembled WGS sequence"/>
</dbReference>
<evidence type="ECO:0000313" key="1">
    <source>
        <dbReference type="EMBL" id="PAP97620.1"/>
    </source>
</evidence>
<organism evidence="1 2">
    <name type="scientific">Mesorhizobium mediterraneum</name>
    <dbReference type="NCBI Taxonomy" id="43617"/>
    <lineage>
        <taxon>Bacteria</taxon>
        <taxon>Pseudomonadati</taxon>
        <taxon>Pseudomonadota</taxon>
        <taxon>Alphaproteobacteria</taxon>
        <taxon>Hyphomicrobiales</taxon>
        <taxon>Phyllobacteriaceae</taxon>
        <taxon>Mesorhizobium</taxon>
    </lineage>
</organism>
<proteinExistence type="predicted"/>
<dbReference type="EMBL" id="NPKI01000051">
    <property type="protein sequence ID" value="PAP97620.1"/>
    <property type="molecule type" value="Genomic_DNA"/>
</dbReference>
<dbReference type="AlphaFoldDB" id="A0AB36QZF4"/>
<evidence type="ECO:0000313" key="2">
    <source>
        <dbReference type="Proteomes" id="UP000216215"/>
    </source>
</evidence>
<reference evidence="2" key="1">
    <citation type="submission" date="2017-08" db="EMBL/GenBank/DDBJ databases">
        <title>Mesorhizobium wenxinae sp. nov., a novel rhizobial species isolated from root nodules of chickpea (Cicer arietinum L.).</title>
        <authorList>
            <person name="Zhang J."/>
        </authorList>
    </citation>
    <scope>NUCLEOTIDE SEQUENCE [LARGE SCALE GENOMIC DNA]</scope>
    <source>
        <strain evidence="2">USDA 3392</strain>
    </source>
</reference>
<keyword evidence="2" id="KW-1185">Reference proteome</keyword>
<comment type="caution">
    <text evidence="1">The sequence shown here is derived from an EMBL/GenBank/DDBJ whole genome shotgun (WGS) entry which is preliminary data.</text>
</comment>
<gene>
    <name evidence="1" type="ORF">CIT25_33930</name>
</gene>
<sequence>MIVSRVRCELTELVKPEAYTREELLGNNYEVGVQLYLDVTNSGELAPSFNFPQTPTYAFNLGAKLARSREQNFTLNLYYSMNQLAADWDQAVKDAKAEGKNEPPVYGKCPSPLVTNLAGELGIKESAELAFTSPDRNSTQGLSGTSGQFGGFVSFVVTKNLNAVGPTWTLQHFKGPGNLGTLSSINTDKITFGFAPGKVKEVFKGEVTSDRVKALLLQLNLNQIQARQ</sequence>
<accession>A0AB36QZF4</accession>
<protein>
    <submittedName>
        <fullName evidence="1">Uncharacterized protein</fullName>
    </submittedName>
</protein>